<dbReference type="EMBL" id="LNYB01000012">
    <property type="protein sequence ID" value="KTD03935.1"/>
    <property type="molecule type" value="Genomic_DNA"/>
</dbReference>
<proteinExistence type="predicted"/>
<dbReference type="Proteomes" id="UP000054698">
    <property type="component" value="Unassembled WGS sequence"/>
</dbReference>
<reference evidence="3 5" key="1">
    <citation type="submission" date="2015-11" db="EMBL/GenBank/DDBJ databases">
        <title>Genomic analysis of 38 Legionella species identifies large and diverse effector repertoires.</title>
        <authorList>
            <person name="Burstein D."/>
            <person name="Amaro F."/>
            <person name="Zusman T."/>
            <person name="Lifshitz Z."/>
            <person name="Cohen O."/>
            <person name="Gilbert J.A."/>
            <person name="Pupko T."/>
            <person name="Shuman H.A."/>
            <person name="Segal G."/>
        </authorList>
    </citation>
    <scope>NUCLEOTIDE SEQUENCE [LARGE SCALE GENOMIC DNA]</scope>
    <source>
        <strain evidence="3 5">WO-44C</strain>
    </source>
</reference>
<protein>
    <submittedName>
        <fullName evidence="4">Protein of uncharacterized function (DUF2807)</fullName>
    </submittedName>
</protein>
<dbReference type="STRING" id="453.Lfee_0336"/>
<dbReference type="EMBL" id="UASS01000022">
    <property type="protein sequence ID" value="SPX61520.1"/>
    <property type="molecule type" value="Genomic_DNA"/>
</dbReference>
<feature type="signal peptide" evidence="1">
    <location>
        <begin position="1"/>
        <end position="21"/>
    </location>
</feature>
<dbReference type="PROSITE" id="PS51257">
    <property type="entry name" value="PROKAR_LIPOPROTEIN"/>
    <property type="match status" value="1"/>
</dbReference>
<gene>
    <name evidence="3" type="ORF">Lfee_0336</name>
    <name evidence="4" type="ORF">NCTC12022_02260</name>
</gene>
<evidence type="ECO:0000313" key="5">
    <source>
        <dbReference type="Proteomes" id="UP000054698"/>
    </source>
</evidence>
<dbReference type="AlphaFoldDB" id="A0A0W0U822"/>
<evidence type="ECO:0000313" key="6">
    <source>
        <dbReference type="Proteomes" id="UP000251942"/>
    </source>
</evidence>
<feature type="domain" description="Putative auto-transporter adhesin head GIN" evidence="2">
    <location>
        <begin position="41"/>
        <end position="212"/>
    </location>
</feature>
<name>A0A0W0U822_9GAMM</name>
<dbReference type="OrthoDB" id="5641583at2"/>
<dbReference type="PATRIC" id="fig|453.4.peg.363"/>
<evidence type="ECO:0000256" key="1">
    <source>
        <dbReference type="SAM" id="SignalP"/>
    </source>
</evidence>
<dbReference type="InterPro" id="IPR021255">
    <property type="entry name" value="DUF2807"/>
</dbReference>
<evidence type="ECO:0000313" key="4">
    <source>
        <dbReference type="EMBL" id="SPX61520.1"/>
    </source>
</evidence>
<accession>A0A0W0U822</accession>
<evidence type="ECO:0000259" key="2">
    <source>
        <dbReference type="Pfam" id="PF10988"/>
    </source>
</evidence>
<reference evidence="4 6" key="2">
    <citation type="submission" date="2018-06" db="EMBL/GenBank/DDBJ databases">
        <authorList>
            <consortium name="Pathogen Informatics"/>
            <person name="Doyle S."/>
        </authorList>
    </citation>
    <scope>NUCLEOTIDE SEQUENCE [LARGE SCALE GENOMIC DNA]</scope>
    <source>
        <strain evidence="4 6">NCTC12022</strain>
    </source>
</reference>
<evidence type="ECO:0000313" key="3">
    <source>
        <dbReference type="EMBL" id="KTD03935.1"/>
    </source>
</evidence>
<keyword evidence="1" id="KW-0732">Signal</keyword>
<keyword evidence="5" id="KW-1185">Reference proteome</keyword>
<dbReference type="Pfam" id="PF10988">
    <property type="entry name" value="DUF2807"/>
    <property type="match status" value="1"/>
</dbReference>
<organism evidence="3 5">
    <name type="scientific">Legionella feeleii</name>
    <dbReference type="NCBI Taxonomy" id="453"/>
    <lineage>
        <taxon>Bacteria</taxon>
        <taxon>Pseudomonadati</taxon>
        <taxon>Pseudomonadota</taxon>
        <taxon>Gammaproteobacteria</taxon>
        <taxon>Legionellales</taxon>
        <taxon>Legionellaceae</taxon>
        <taxon>Legionella</taxon>
    </lineage>
</organism>
<sequence length="311" mass="34618">MLMRFFSLFFIVLLASSCAKAPAHLPPVAIKAVQNRQVPSFNQVLVEGRINVNLHTGYARPQVILYGNPSDLIHVSTRVVNGMLIINLGSGYPRCGAVRAEIRGRYLNSFTYRGAGTITGTNLRSGLLDLAIDNPGRTTLGGSIVLRKVKISGGGNVQLSGVNGKYLQLTLLGKTRLQLAGMLNLAKLDLAGQSWVSMYWIKSDTLTIRARGKTFIQLAGIVNKLDVELWDTAHFNGRYLRSKRTFAKTHNKSVADIIAVKHQHTFATDASDIYFYNIPDTKADFMVFDGSVLDMRDWDQYALREYDRYNK</sequence>
<dbReference type="Proteomes" id="UP000251942">
    <property type="component" value="Unassembled WGS sequence"/>
</dbReference>
<feature type="chain" id="PRO_5033727817" evidence="1">
    <location>
        <begin position="22"/>
        <end position="311"/>
    </location>
</feature>
<dbReference type="RefSeq" id="WP_058443554.1">
    <property type="nucleotide sequence ID" value="NZ_CAAAHT010000009.1"/>
</dbReference>
<dbReference type="Gene3D" id="2.160.20.120">
    <property type="match status" value="1"/>
</dbReference>